<dbReference type="EMBL" id="CM017643">
    <property type="protein sequence ID" value="TYJ21227.1"/>
    <property type="molecule type" value="Genomic_DNA"/>
</dbReference>
<accession>A0A5D2Y4Q3</accession>
<protein>
    <submittedName>
        <fullName evidence="1">Uncharacterized protein</fullName>
    </submittedName>
</protein>
<sequence>MSFVAIIAFWLRFQSGKLNHPEGEKQTIMEYPSYKFLHFWRQPSSPLPMPFLQVSSNYCFIQDVKG</sequence>
<dbReference type="Proteomes" id="UP000323597">
    <property type="component" value="Chromosome A08"/>
</dbReference>
<evidence type="ECO:0000313" key="1">
    <source>
        <dbReference type="EMBL" id="TYJ21227.1"/>
    </source>
</evidence>
<name>A0A5D2Y4Q3_GOSMU</name>
<organism evidence="1 2">
    <name type="scientific">Gossypium mustelinum</name>
    <name type="common">Cotton</name>
    <name type="synonym">Gossypium caicoense</name>
    <dbReference type="NCBI Taxonomy" id="34275"/>
    <lineage>
        <taxon>Eukaryota</taxon>
        <taxon>Viridiplantae</taxon>
        <taxon>Streptophyta</taxon>
        <taxon>Embryophyta</taxon>
        <taxon>Tracheophyta</taxon>
        <taxon>Spermatophyta</taxon>
        <taxon>Magnoliopsida</taxon>
        <taxon>eudicotyledons</taxon>
        <taxon>Gunneridae</taxon>
        <taxon>Pentapetalae</taxon>
        <taxon>rosids</taxon>
        <taxon>malvids</taxon>
        <taxon>Malvales</taxon>
        <taxon>Malvaceae</taxon>
        <taxon>Malvoideae</taxon>
        <taxon>Gossypium</taxon>
    </lineage>
</organism>
<proteinExistence type="predicted"/>
<gene>
    <name evidence="1" type="ORF">E1A91_A08G050700v1</name>
</gene>
<dbReference type="AlphaFoldDB" id="A0A5D2Y4Q3"/>
<keyword evidence="2" id="KW-1185">Reference proteome</keyword>
<reference evidence="1 2" key="1">
    <citation type="submission" date="2019-07" db="EMBL/GenBank/DDBJ databases">
        <title>WGS assembly of Gossypium mustelinum.</title>
        <authorList>
            <person name="Chen Z.J."/>
            <person name="Sreedasyam A."/>
            <person name="Ando A."/>
            <person name="Song Q."/>
            <person name="De L."/>
            <person name="Hulse-Kemp A."/>
            <person name="Ding M."/>
            <person name="Ye W."/>
            <person name="Kirkbride R."/>
            <person name="Jenkins J."/>
            <person name="Plott C."/>
            <person name="Lovell J."/>
            <person name="Lin Y.-M."/>
            <person name="Vaughn R."/>
            <person name="Liu B."/>
            <person name="Li W."/>
            <person name="Simpson S."/>
            <person name="Scheffler B."/>
            <person name="Saski C."/>
            <person name="Grover C."/>
            <person name="Hu G."/>
            <person name="Conover J."/>
            <person name="Carlson J."/>
            <person name="Shu S."/>
            <person name="Boston L."/>
            <person name="Williams M."/>
            <person name="Peterson D."/>
            <person name="Mcgee K."/>
            <person name="Jones D."/>
            <person name="Wendel J."/>
            <person name="Stelly D."/>
            <person name="Grimwood J."/>
            <person name="Schmutz J."/>
        </authorList>
    </citation>
    <scope>NUCLEOTIDE SEQUENCE [LARGE SCALE GENOMIC DNA]</scope>
    <source>
        <strain evidence="1">1408120.09</strain>
    </source>
</reference>
<evidence type="ECO:0000313" key="2">
    <source>
        <dbReference type="Proteomes" id="UP000323597"/>
    </source>
</evidence>